<dbReference type="Proteomes" id="UP000509722">
    <property type="component" value="Chromosome"/>
</dbReference>
<keyword evidence="2" id="KW-1003">Cell membrane</keyword>
<keyword evidence="6" id="KW-0653">Protein transport</keyword>
<keyword evidence="4 7" id="KW-1133">Transmembrane helix</keyword>
<dbReference type="Pfam" id="PF01618">
    <property type="entry name" value="MotA_ExbB"/>
    <property type="match status" value="1"/>
</dbReference>
<evidence type="ECO:0000256" key="8">
    <source>
        <dbReference type="SAM" id="SignalP"/>
    </source>
</evidence>
<feature type="signal peptide" evidence="8">
    <location>
        <begin position="1"/>
        <end position="17"/>
    </location>
</feature>
<protein>
    <submittedName>
        <fullName evidence="10">MotA/TolQ/ExbB proton channel family protein</fullName>
    </submittedName>
    <submittedName>
        <fullName evidence="11">TonB system transport protein ExbB</fullName>
    </submittedName>
</protein>
<evidence type="ECO:0000256" key="3">
    <source>
        <dbReference type="ARBA" id="ARBA00022692"/>
    </source>
</evidence>
<proteinExistence type="inferred from homology"/>
<dbReference type="GO" id="GO:0017038">
    <property type="term" value="P:protein import"/>
    <property type="evidence" value="ECO:0007669"/>
    <property type="project" value="TreeGrafter"/>
</dbReference>
<evidence type="ECO:0000256" key="2">
    <source>
        <dbReference type="ARBA" id="ARBA00022475"/>
    </source>
</evidence>
<evidence type="ECO:0000256" key="5">
    <source>
        <dbReference type="ARBA" id="ARBA00023136"/>
    </source>
</evidence>
<gene>
    <name evidence="11" type="primary">exbB1</name>
    <name evidence="11" type="ORF">CURT_0201</name>
    <name evidence="10" type="ORF">O6B92_00805</name>
</gene>
<feature type="transmembrane region" description="Helical" evidence="7">
    <location>
        <begin position="262"/>
        <end position="283"/>
    </location>
</feature>
<dbReference type="AlphaFoldDB" id="A0A381ECZ7"/>
<keyword evidence="6" id="KW-0813">Transport</keyword>
<evidence type="ECO:0000259" key="9">
    <source>
        <dbReference type="Pfam" id="PF01618"/>
    </source>
</evidence>
<dbReference type="PANTHER" id="PTHR30625">
    <property type="entry name" value="PROTEIN TOLQ"/>
    <property type="match status" value="1"/>
</dbReference>
<dbReference type="Proteomes" id="UP001075461">
    <property type="component" value="Unassembled WGS sequence"/>
</dbReference>
<dbReference type="PANTHER" id="PTHR30625:SF16">
    <property type="entry name" value="BIOPOLYMER TRANSPORT PROTEIN EXBB"/>
    <property type="match status" value="1"/>
</dbReference>
<keyword evidence="3 7" id="KW-0812">Transmembrane</keyword>
<comment type="similarity">
    <text evidence="6">Belongs to the exbB/tolQ family.</text>
</comment>
<evidence type="ECO:0000256" key="1">
    <source>
        <dbReference type="ARBA" id="ARBA00004429"/>
    </source>
</evidence>
<comment type="subcellular location">
    <subcellularLocation>
        <location evidence="1">Cell inner membrane</location>
        <topology evidence="1">Multi-pass membrane protein</topology>
    </subcellularLocation>
    <subcellularLocation>
        <location evidence="6">Membrane</location>
        <topology evidence="6">Multi-pass membrane protein</topology>
    </subcellularLocation>
</comment>
<feature type="chain" id="PRO_5041540928" evidence="8">
    <location>
        <begin position="18"/>
        <end position="312"/>
    </location>
</feature>
<dbReference type="InterPro" id="IPR050790">
    <property type="entry name" value="ExbB/TolQ_transport"/>
</dbReference>
<name>A0A381ECZ7_9BACT</name>
<dbReference type="InterPro" id="IPR002898">
    <property type="entry name" value="MotA_ExbB_proton_chnl"/>
</dbReference>
<dbReference type="RefSeq" id="WP_018712553.1">
    <property type="nucleotide sequence ID" value="NZ_CP053832.1"/>
</dbReference>
<feature type="transmembrane region" description="Helical" evidence="7">
    <location>
        <begin position="117"/>
        <end position="138"/>
    </location>
</feature>
<reference evidence="10" key="2">
    <citation type="submission" date="2022-12" db="EMBL/GenBank/DDBJ databases">
        <title>Species Delineation and Comparative Genomics within the Campylobacter ureolyticus Complex.</title>
        <authorList>
            <person name="Maki J."/>
            <person name="Howard M."/>
            <person name="Connelly S."/>
            <person name="Hardy D.J."/>
            <person name="Cameron A."/>
        </authorList>
    </citation>
    <scope>NUCLEOTIDE SEQUENCE</scope>
    <source>
        <strain evidence="10">URMC_786</strain>
    </source>
</reference>
<evidence type="ECO:0000313" key="12">
    <source>
        <dbReference type="Proteomes" id="UP000509722"/>
    </source>
</evidence>
<evidence type="ECO:0000313" key="11">
    <source>
        <dbReference type="EMBL" id="QKF83730.1"/>
    </source>
</evidence>
<sequence>MKKIFFMFFIVFGLCFANESIDGSNLAIESNLSSIAINNEIVIEANSTNVSYEANDINKAIVEANITAKSNIVESNLSPKIDENDSLSSIEAPNLAIKSVDFTLYGLYENADVVVKFVIYILVIFSLLTWSVLIAKVIEFWRYKKILKLDLFYTKKAIFLEDLPTLKENSFMEIFKNEAIIEMEKSKKLNGTKSRIRTNFEIKINSIITNAKNLTSILASIGSSAPFIGLFGTVWGIMNSFIGIAGSNDTGLDVVAPGIAEALFATAFGLAAAIPAVLFYNYIIRKTAKFANEIDEIATAVYLIADRTLDKK</sequence>
<feature type="domain" description="MotA/TolQ/ExbB proton channel" evidence="9">
    <location>
        <begin position="189"/>
        <end position="295"/>
    </location>
</feature>
<reference evidence="11 12" key="1">
    <citation type="submission" date="2020-05" db="EMBL/GenBank/DDBJ databases">
        <title>Complete genome sequencing of Campylobacter and Arcobacter type strains.</title>
        <authorList>
            <person name="Miller W.G."/>
            <person name="Yee E."/>
        </authorList>
    </citation>
    <scope>NUCLEOTIDE SEQUENCE [LARGE SCALE GENOMIC DNA]</scope>
    <source>
        <strain evidence="11 12">LMG 6451</strain>
    </source>
</reference>
<accession>A0A381ECZ7</accession>
<evidence type="ECO:0000313" key="10">
    <source>
        <dbReference type="EMBL" id="MCZ6160887.1"/>
    </source>
</evidence>
<keyword evidence="8" id="KW-0732">Signal</keyword>
<dbReference type="GO" id="GO:0005886">
    <property type="term" value="C:plasma membrane"/>
    <property type="evidence" value="ECO:0007669"/>
    <property type="project" value="UniProtKB-SubCell"/>
</dbReference>
<dbReference type="EMBL" id="JAPXGP010000001">
    <property type="protein sequence ID" value="MCZ6160887.1"/>
    <property type="molecule type" value="Genomic_DNA"/>
</dbReference>
<dbReference type="GeneID" id="77175113"/>
<evidence type="ECO:0000256" key="6">
    <source>
        <dbReference type="RuleBase" id="RU004057"/>
    </source>
</evidence>
<evidence type="ECO:0000256" key="7">
    <source>
        <dbReference type="SAM" id="Phobius"/>
    </source>
</evidence>
<evidence type="ECO:0000256" key="4">
    <source>
        <dbReference type="ARBA" id="ARBA00022989"/>
    </source>
</evidence>
<dbReference type="EMBL" id="CP053832">
    <property type="protein sequence ID" value="QKF83730.1"/>
    <property type="molecule type" value="Genomic_DNA"/>
</dbReference>
<keyword evidence="5 7" id="KW-0472">Membrane</keyword>
<feature type="transmembrane region" description="Helical" evidence="7">
    <location>
        <begin position="217"/>
        <end position="242"/>
    </location>
</feature>
<organism evidence="10 13">
    <name type="scientific">Campylobacter ureolyticus</name>
    <dbReference type="NCBI Taxonomy" id="827"/>
    <lineage>
        <taxon>Bacteria</taxon>
        <taxon>Pseudomonadati</taxon>
        <taxon>Campylobacterota</taxon>
        <taxon>Epsilonproteobacteria</taxon>
        <taxon>Campylobacterales</taxon>
        <taxon>Campylobacteraceae</taxon>
        <taxon>Campylobacter</taxon>
    </lineage>
</organism>
<evidence type="ECO:0000313" key="13">
    <source>
        <dbReference type="Proteomes" id="UP001075461"/>
    </source>
</evidence>